<keyword evidence="2" id="KW-0378">Hydrolase</keyword>
<keyword evidence="1 3" id="KW-0732">Signal</keyword>
<evidence type="ECO:0000313" key="4">
    <source>
        <dbReference type="EMBL" id="MBB4858686.1"/>
    </source>
</evidence>
<evidence type="ECO:0000313" key="5">
    <source>
        <dbReference type="Proteomes" id="UP000555448"/>
    </source>
</evidence>
<dbReference type="RefSeq" id="WP_184244571.1">
    <property type="nucleotide sequence ID" value="NZ_JACHLR010000007.1"/>
</dbReference>
<reference evidence="4 5" key="1">
    <citation type="submission" date="2020-08" db="EMBL/GenBank/DDBJ databases">
        <title>Functional genomics of gut bacteria from endangered species of beetles.</title>
        <authorList>
            <person name="Carlos-Shanley C."/>
        </authorList>
    </citation>
    <scope>NUCLEOTIDE SEQUENCE [LARGE SCALE GENOMIC DNA]</scope>
    <source>
        <strain evidence="4 5">S00245</strain>
    </source>
</reference>
<feature type="signal peptide" evidence="3">
    <location>
        <begin position="1"/>
        <end position="21"/>
    </location>
</feature>
<accession>A0A7W7K9H6</accession>
<dbReference type="InterPro" id="IPR008979">
    <property type="entry name" value="Galactose-bd-like_sf"/>
</dbReference>
<name>A0A7W7K9H6_9SPHN</name>
<comment type="caution">
    <text evidence="4">The sequence shown here is derived from an EMBL/GenBank/DDBJ whole genome shotgun (WGS) entry which is preliminary data.</text>
</comment>
<dbReference type="Gene3D" id="2.60.120.260">
    <property type="entry name" value="Galactose-binding domain-like"/>
    <property type="match status" value="1"/>
</dbReference>
<organism evidence="4 5">
    <name type="scientific">Novosphingobium chloroacetimidivorans</name>
    <dbReference type="NCBI Taxonomy" id="1428314"/>
    <lineage>
        <taxon>Bacteria</taxon>
        <taxon>Pseudomonadati</taxon>
        <taxon>Pseudomonadota</taxon>
        <taxon>Alphaproteobacteria</taxon>
        <taxon>Sphingomonadales</taxon>
        <taxon>Sphingomonadaceae</taxon>
        <taxon>Novosphingobium</taxon>
    </lineage>
</organism>
<dbReference type="AlphaFoldDB" id="A0A7W7K9H6"/>
<dbReference type="GO" id="GO:0016787">
    <property type="term" value="F:hydrolase activity"/>
    <property type="evidence" value="ECO:0007669"/>
    <property type="project" value="UniProtKB-KW"/>
</dbReference>
<evidence type="ECO:0008006" key="6">
    <source>
        <dbReference type="Google" id="ProtNLM"/>
    </source>
</evidence>
<gene>
    <name evidence="4" type="ORF">HNO88_002012</name>
</gene>
<dbReference type="NCBIfam" id="NF045579">
    <property type="entry name" value="rhamnoside_JR"/>
    <property type="match status" value="1"/>
</dbReference>
<evidence type="ECO:0000256" key="2">
    <source>
        <dbReference type="ARBA" id="ARBA00022801"/>
    </source>
</evidence>
<dbReference type="PANTHER" id="PTHR43817:SF1">
    <property type="entry name" value="HYDROLASE, FAMILY 43, PUTATIVE (AFU_ORTHOLOGUE AFUA_3G01660)-RELATED"/>
    <property type="match status" value="1"/>
</dbReference>
<dbReference type="Proteomes" id="UP000555448">
    <property type="component" value="Unassembled WGS sequence"/>
</dbReference>
<dbReference type="PANTHER" id="PTHR43817">
    <property type="entry name" value="GLYCOSYL HYDROLASE"/>
    <property type="match status" value="1"/>
</dbReference>
<sequence>MARLKTLAIVLAGVSAAPMLAQEPLVAGAPDTTFPSLEQGFREPPAAARPQVWWHWMSGNVSAEGALLDLEWMHRVGIGGVHAFAGGGRLEETYVDKPLSFMSPGWRSAYRQAVARARALGIEVTIAGSPGWSQTGGPWVEPRDGMKKYVWSEVQVAGGAKAGVLPKPPVVPGPFQAAPRSKGFGPVLPFPPEYGDAAIFAFPTPAGEGLPAPRYTASAADVSALATAPADLSAAVRLPVPADGTRPYVDLDFGAQRLVRSLTVAGDPLPGFDVLVGDGSGRFRPLARVEKVGAEFPAPQHTFALPETRTQLLRVLFDRPGPARLLPGRPIPAKPTPPIAAITLNRLEANAAPRVDRFESKAGFQSVVDVEQRGATGPTGGAIDPRTVLDLSGRLRPDGTLDWTAPKGRDWTVVRLGWSLTGQVNNPAELSATGLEVDKLDPVAVKAYMAKLFSLYEKDAGVPIGKAGIGSLLTDSWEAGAQNWTVGLPERFAKLRGYPMASWLPVLTGRVVGDSRASDAFLFDFHCTLKDLLLTSHYAVLADAARAKGITYYTEAQGDAPRAIGDGLAAKALSDIPTAEYWYRQFSTDPGQPPLIADLAEAASAAHLHGKPLVAAEALTVAAGQDPWSFSPAMLKPVADEIFARGVNRMLLHDSHHQPDPARKPGLALGFFGQYFNRNETWAEQARPWVDYLARTSFLLQQGRAVADVLYFYGEEQNLTQRFEHGFNIDVPQGTPFDYVDAGSLASVVTVEDGRLVTPSGMNYRLLFLPAFVDRLTLPTLERIAQLVRDGAVLVGKRPVGGLGVTSTDAKVRAAVDRLWGEGDTPVHAFGKGRVLATSDLRSVLVSEGIAPDIDIPAGARLMGTHRRVGEGDVYFLSNRSDQPLRASVGLRATGTPQWWSAEDGRARPLSYVRDGAFTRVDLDLEGHGAGFVVFRPGGPERLEVAPARTVATATIAGPWQVSFEPGRGAPATARFPTLTDWSGNADTGIRYFSGGATYSRRITVDSTMVAPGRKLLLDLGQVHELAVVSLDGREIATAWKAPYRIDLTGKVTPGAHRLEIKVVNLWVNRLIGDRQPGAKPVTWAPQSPYKADSPLLPSGLIGPVMLVAQEEGVPAR</sequence>
<keyword evidence="5" id="KW-1185">Reference proteome</keyword>
<proteinExistence type="predicted"/>
<dbReference type="SUPFAM" id="SSF49785">
    <property type="entry name" value="Galactose-binding domain-like"/>
    <property type="match status" value="1"/>
</dbReference>
<feature type="chain" id="PRO_5031573775" description="Glycoside hydrolase" evidence="3">
    <location>
        <begin position="22"/>
        <end position="1117"/>
    </location>
</feature>
<dbReference type="Pfam" id="PF17132">
    <property type="entry name" value="Glyco_hydro_106"/>
    <property type="match status" value="1"/>
</dbReference>
<evidence type="ECO:0000256" key="3">
    <source>
        <dbReference type="SAM" id="SignalP"/>
    </source>
</evidence>
<dbReference type="EMBL" id="JACHLR010000007">
    <property type="protein sequence ID" value="MBB4858686.1"/>
    <property type="molecule type" value="Genomic_DNA"/>
</dbReference>
<evidence type="ECO:0000256" key="1">
    <source>
        <dbReference type="ARBA" id="ARBA00022729"/>
    </source>
</evidence>
<protein>
    <recommendedName>
        <fullName evidence="6">Glycoside hydrolase</fullName>
    </recommendedName>
</protein>